<dbReference type="AlphaFoldDB" id="A0A199P476"/>
<sequence length="287" mass="31633">MNVLLIYAHPEPTSLNGALKDFAVQRLHDGGHHVQVSDLYAMQWKPTLDAQDSLDGAAGDRFDPSLDSQRAFANGRQRADIAAEQDKLRWADAVLLQFPLWWFSMPAILKGWVDRVYAYGFAYGVGEHSDARWGDRYGEGSMAGKRAMLIVTTGGWESHYAPRGINGPIDDVLFPIQHGILHYPGFDVLPPFVVYRSSRMDADRFAQTRAALGQRLDTLCSAAPIAFRKQNGGDYAIPELTLRPQVAQGQVGFAAHVMGGLEDDRAAAASPASERRIPSDMQHDVGR</sequence>
<feature type="domain" description="Flavodoxin-like fold" evidence="4">
    <location>
        <begin position="1"/>
        <end position="216"/>
    </location>
</feature>
<dbReference type="SUPFAM" id="SSF52218">
    <property type="entry name" value="Flavoproteins"/>
    <property type="match status" value="1"/>
</dbReference>
<dbReference type="Gene3D" id="3.40.50.360">
    <property type="match status" value="1"/>
</dbReference>
<dbReference type="InterPro" id="IPR051545">
    <property type="entry name" value="NAD(P)H_dehydrogenase_qn"/>
</dbReference>
<evidence type="ECO:0000256" key="3">
    <source>
        <dbReference type="SAM" id="MobiDB-lite"/>
    </source>
</evidence>
<dbReference type="InterPro" id="IPR003680">
    <property type="entry name" value="Flavodoxin_fold"/>
</dbReference>
<dbReference type="GO" id="GO:0003955">
    <property type="term" value="F:NAD(P)H dehydrogenase (quinone) activity"/>
    <property type="evidence" value="ECO:0007669"/>
    <property type="project" value="TreeGrafter"/>
</dbReference>
<protein>
    <submittedName>
        <fullName evidence="5">NAD(P)H dehydrogenase</fullName>
    </submittedName>
</protein>
<organism evidence="5 6">
    <name type="scientific">Xanthomonas graminis pv. poae</name>
    <dbReference type="NCBI Taxonomy" id="227946"/>
    <lineage>
        <taxon>Bacteria</taxon>
        <taxon>Pseudomonadati</taxon>
        <taxon>Pseudomonadota</taxon>
        <taxon>Gammaproteobacteria</taxon>
        <taxon>Lysobacterales</taxon>
        <taxon>Lysobacteraceae</taxon>
        <taxon>Xanthomonas</taxon>
        <taxon>Xanthomonas translucens group</taxon>
        <taxon>Xanthomonas graminis</taxon>
    </lineage>
</organism>
<evidence type="ECO:0000256" key="1">
    <source>
        <dbReference type="ARBA" id="ARBA00006252"/>
    </source>
</evidence>
<dbReference type="PANTHER" id="PTHR10204">
    <property type="entry name" value="NAD P H OXIDOREDUCTASE-RELATED"/>
    <property type="match status" value="1"/>
</dbReference>
<keyword evidence="2" id="KW-0560">Oxidoreductase</keyword>
<feature type="region of interest" description="Disordered" evidence="3">
    <location>
        <begin position="265"/>
        <end position="287"/>
    </location>
</feature>
<dbReference type="PANTHER" id="PTHR10204:SF34">
    <property type="entry name" value="NAD(P)H DEHYDROGENASE [QUINONE] 1 ISOFORM 1"/>
    <property type="match status" value="1"/>
</dbReference>
<evidence type="ECO:0000313" key="6">
    <source>
        <dbReference type="Proteomes" id="UP000093858"/>
    </source>
</evidence>
<reference evidence="5 6" key="1">
    <citation type="submission" date="2016-04" db="EMBL/GenBank/DDBJ databases">
        <title>Xanthomonas translucens phylogeny.</title>
        <authorList>
            <person name="Langlois P."/>
        </authorList>
    </citation>
    <scope>NUCLEOTIDE SEQUENCE [LARGE SCALE GENOMIC DNA]</scope>
    <source>
        <strain evidence="5 6">B99</strain>
    </source>
</reference>
<evidence type="ECO:0000313" key="5">
    <source>
        <dbReference type="EMBL" id="OAX56094.1"/>
    </source>
</evidence>
<proteinExistence type="inferred from homology"/>
<dbReference type="RefSeq" id="WP_064539133.1">
    <property type="nucleotide sequence ID" value="NZ_LWSU01000096.1"/>
</dbReference>
<comment type="similarity">
    <text evidence="1">Belongs to the NAD(P)H dehydrogenase (quinone) family.</text>
</comment>
<name>A0A199P476_9XANT</name>
<dbReference type="EMBL" id="LWSU01000096">
    <property type="protein sequence ID" value="OAX56094.1"/>
    <property type="molecule type" value="Genomic_DNA"/>
</dbReference>
<accession>A0A199P476</accession>
<dbReference type="Pfam" id="PF02525">
    <property type="entry name" value="Flavodoxin_2"/>
    <property type="match status" value="1"/>
</dbReference>
<dbReference type="InterPro" id="IPR029039">
    <property type="entry name" value="Flavoprotein-like_sf"/>
</dbReference>
<feature type="compositionally biased region" description="Basic and acidic residues" evidence="3">
    <location>
        <begin position="273"/>
        <end position="287"/>
    </location>
</feature>
<dbReference type="GO" id="GO:0005829">
    <property type="term" value="C:cytosol"/>
    <property type="evidence" value="ECO:0007669"/>
    <property type="project" value="TreeGrafter"/>
</dbReference>
<evidence type="ECO:0000256" key="2">
    <source>
        <dbReference type="ARBA" id="ARBA00023002"/>
    </source>
</evidence>
<gene>
    <name evidence="5" type="ORF">A6R73_14830</name>
</gene>
<evidence type="ECO:0000259" key="4">
    <source>
        <dbReference type="Pfam" id="PF02525"/>
    </source>
</evidence>
<comment type="caution">
    <text evidence="5">The sequence shown here is derived from an EMBL/GenBank/DDBJ whole genome shotgun (WGS) entry which is preliminary data.</text>
</comment>
<dbReference type="Proteomes" id="UP000093858">
    <property type="component" value="Unassembled WGS sequence"/>
</dbReference>